<dbReference type="GO" id="GO:0003700">
    <property type="term" value="F:DNA-binding transcription factor activity"/>
    <property type="evidence" value="ECO:0007669"/>
    <property type="project" value="InterPro"/>
</dbReference>
<proteinExistence type="predicted"/>
<sequence>EAGYKTAQSFTRAFYKETGIYPSYFLKRLKAGS</sequence>
<reference evidence="2 3" key="1">
    <citation type="submission" date="2018-10" db="EMBL/GenBank/DDBJ databases">
        <title>Sinomicrobium pectinilyticum sp. nov., a pectinase-producing bacterium isolated from alkaline and saline soil, and emended description of the genus Sinomicrobium.</title>
        <authorList>
            <person name="Cheng B."/>
            <person name="Li C."/>
            <person name="Lai Q."/>
            <person name="Du M."/>
            <person name="Shao Z."/>
            <person name="Xu P."/>
            <person name="Yang C."/>
        </authorList>
    </citation>
    <scope>NUCLEOTIDE SEQUENCE [LARGE SCALE GENOMIC DNA]</scope>
    <source>
        <strain evidence="2 3">5DNS001</strain>
    </source>
</reference>
<feature type="domain" description="HTH araC/xylS-type" evidence="1">
    <location>
        <begin position="1"/>
        <end position="28"/>
    </location>
</feature>
<evidence type="ECO:0000259" key="1">
    <source>
        <dbReference type="PROSITE" id="PS01124"/>
    </source>
</evidence>
<feature type="non-terminal residue" evidence="2">
    <location>
        <position position="1"/>
    </location>
</feature>
<accession>A0A3N0EMN4</accession>
<dbReference type="InterPro" id="IPR018060">
    <property type="entry name" value="HTH_AraC"/>
</dbReference>
<dbReference type="EMBL" id="RJTM01000054">
    <property type="protein sequence ID" value="RNL88909.1"/>
    <property type="molecule type" value="Genomic_DNA"/>
</dbReference>
<evidence type="ECO:0000313" key="2">
    <source>
        <dbReference type="EMBL" id="RNL88909.1"/>
    </source>
</evidence>
<dbReference type="PROSITE" id="PS01124">
    <property type="entry name" value="HTH_ARAC_FAMILY_2"/>
    <property type="match status" value="1"/>
</dbReference>
<keyword evidence="3" id="KW-1185">Reference proteome</keyword>
<comment type="caution">
    <text evidence="2">The sequence shown here is derived from an EMBL/GenBank/DDBJ whole genome shotgun (WGS) entry which is preliminary data.</text>
</comment>
<organism evidence="2 3">
    <name type="scientific">Sinomicrobium pectinilyticum</name>
    <dbReference type="NCBI Taxonomy" id="1084421"/>
    <lineage>
        <taxon>Bacteria</taxon>
        <taxon>Pseudomonadati</taxon>
        <taxon>Bacteroidota</taxon>
        <taxon>Flavobacteriia</taxon>
        <taxon>Flavobacteriales</taxon>
        <taxon>Flavobacteriaceae</taxon>
        <taxon>Sinomicrobium</taxon>
    </lineage>
</organism>
<dbReference type="Gene3D" id="1.10.10.60">
    <property type="entry name" value="Homeodomain-like"/>
    <property type="match status" value="1"/>
</dbReference>
<dbReference type="Proteomes" id="UP000267469">
    <property type="component" value="Unassembled WGS sequence"/>
</dbReference>
<name>A0A3N0EMN4_SINP1</name>
<protein>
    <submittedName>
        <fullName evidence="2">AraC family transcriptional regulator</fullName>
    </submittedName>
</protein>
<gene>
    <name evidence="2" type="ORF">ED312_07700</name>
</gene>
<dbReference type="GO" id="GO:0043565">
    <property type="term" value="F:sequence-specific DNA binding"/>
    <property type="evidence" value="ECO:0007669"/>
    <property type="project" value="InterPro"/>
</dbReference>
<evidence type="ECO:0000313" key="3">
    <source>
        <dbReference type="Proteomes" id="UP000267469"/>
    </source>
</evidence>
<dbReference type="AlphaFoldDB" id="A0A3N0EMN4"/>